<name>A0ACD5URQ0_AVESA</name>
<reference evidence="1" key="1">
    <citation type="submission" date="2021-05" db="EMBL/GenBank/DDBJ databases">
        <authorList>
            <person name="Scholz U."/>
            <person name="Mascher M."/>
            <person name="Fiebig A."/>
        </authorList>
    </citation>
    <scope>NUCLEOTIDE SEQUENCE [LARGE SCALE GENOMIC DNA]</scope>
</reference>
<evidence type="ECO:0000313" key="1">
    <source>
        <dbReference type="EnsemblPlants" id="AVESA.00010b.r2.2CG0300830.1.CDS"/>
    </source>
</evidence>
<accession>A0ACD5URQ0</accession>
<reference evidence="1" key="2">
    <citation type="submission" date="2025-09" db="UniProtKB">
        <authorList>
            <consortium name="EnsemblPlants"/>
        </authorList>
    </citation>
    <scope>IDENTIFICATION</scope>
</reference>
<dbReference type="Proteomes" id="UP001732700">
    <property type="component" value="Chromosome 2C"/>
</dbReference>
<organism evidence="1 2">
    <name type="scientific">Avena sativa</name>
    <name type="common">Oat</name>
    <dbReference type="NCBI Taxonomy" id="4498"/>
    <lineage>
        <taxon>Eukaryota</taxon>
        <taxon>Viridiplantae</taxon>
        <taxon>Streptophyta</taxon>
        <taxon>Embryophyta</taxon>
        <taxon>Tracheophyta</taxon>
        <taxon>Spermatophyta</taxon>
        <taxon>Magnoliopsida</taxon>
        <taxon>Liliopsida</taxon>
        <taxon>Poales</taxon>
        <taxon>Poaceae</taxon>
        <taxon>BOP clade</taxon>
        <taxon>Pooideae</taxon>
        <taxon>Poodae</taxon>
        <taxon>Poeae</taxon>
        <taxon>Poeae Chloroplast Group 1 (Aveneae type)</taxon>
        <taxon>Aveninae</taxon>
        <taxon>Avena</taxon>
    </lineage>
</organism>
<sequence length="304" mass="34763">MDKARQLIMIKWNERRKVAKKLDGLILPHIMNKLNAMTRELNLEVVQCSEEVAEVTALGGSGFRFVVNLQDRTCSCRQWQVCGLPCKHALAFITLFSDAHIKNYVDLYYSIKKFRAAYAQLIPAMPDKNHWPESHHRFFMHPPLLKAIAGMPKTERYKGCSEKNRKKGKHLCLICKEYGHHWHNCKKGNLDDTAAMMAIREPPKKRTKTSKISQSSIVPWEDGAPIRMCFPPSLEIKETTTKKKRQHVNSESGGSKRSKASSIEKIAPVKIKAKMKKRETAEKILMVPLDSPAMGTRSRKFHIS</sequence>
<protein>
    <submittedName>
        <fullName evidence="1">Uncharacterized protein</fullName>
    </submittedName>
</protein>
<proteinExistence type="predicted"/>
<evidence type="ECO:0000313" key="2">
    <source>
        <dbReference type="Proteomes" id="UP001732700"/>
    </source>
</evidence>
<keyword evidence="2" id="KW-1185">Reference proteome</keyword>
<dbReference type="EnsemblPlants" id="AVESA.00010b.r2.2CG0300830.1">
    <property type="protein sequence ID" value="AVESA.00010b.r2.2CG0300830.1.CDS"/>
    <property type="gene ID" value="AVESA.00010b.r2.2CG0300830"/>
</dbReference>